<evidence type="ECO:0000256" key="1">
    <source>
        <dbReference type="ARBA" id="ARBA00001947"/>
    </source>
</evidence>
<comment type="similarity">
    <text evidence="3">Belongs to the peptidase M28 family.</text>
</comment>
<dbReference type="Gene3D" id="3.40.630.10">
    <property type="entry name" value="Zn peptidases"/>
    <property type="match status" value="1"/>
</dbReference>
<dbReference type="OrthoDB" id="7887808at2759"/>
<keyword evidence="9" id="KW-0862">Zinc</keyword>
<protein>
    <recommendedName>
        <fullName evidence="15">Peptidase M28 domain-containing protein</fullName>
    </recommendedName>
</protein>
<evidence type="ECO:0000256" key="10">
    <source>
        <dbReference type="ARBA" id="ARBA00022989"/>
    </source>
</evidence>
<keyword evidence="12 14" id="KW-0472">Membrane</keyword>
<dbReference type="PANTHER" id="PTHR12147">
    <property type="entry name" value="METALLOPEPTIDASE M28 FAMILY MEMBER"/>
    <property type="match status" value="1"/>
</dbReference>
<comment type="caution">
    <text evidence="16">The sequence shown here is derived from an EMBL/GenBank/DDBJ whole genome shotgun (WGS) entry which is preliminary data.</text>
</comment>
<feature type="transmembrane region" description="Helical" evidence="14">
    <location>
        <begin position="312"/>
        <end position="345"/>
    </location>
</feature>
<gene>
    <name evidence="16" type="ORF">PXEA_LOCUS12821</name>
</gene>
<evidence type="ECO:0000256" key="13">
    <source>
        <dbReference type="ARBA" id="ARBA00023180"/>
    </source>
</evidence>
<proteinExistence type="inferred from homology"/>
<evidence type="ECO:0000259" key="15">
    <source>
        <dbReference type="Pfam" id="PF04389"/>
    </source>
</evidence>
<keyword evidence="8" id="KW-0256">Endoplasmic reticulum</keyword>
<feature type="domain" description="Peptidase M28" evidence="15">
    <location>
        <begin position="69"/>
        <end position="268"/>
    </location>
</feature>
<dbReference type="AlphaFoldDB" id="A0A3S5BUS3"/>
<reference evidence="16" key="1">
    <citation type="submission" date="2018-11" db="EMBL/GenBank/DDBJ databases">
        <authorList>
            <consortium name="Pathogen Informatics"/>
        </authorList>
    </citation>
    <scope>NUCLEOTIDE SEQUENCE</scope>
</reference>
<comment type="subcellular location">
    <subcellularLocation>
        <location evidence="2">Endoplasmic reticulum membrane</location>
        <topology evidence="2">Multi-pass membrane protein</topology>
    </subcellularLocation>
</comment>
<evidence type="ECO:0000256" key="3">
    <source>
        <dbReference type="ARBA" id="ARBA00010918"/>
    </source>
</evidence>
<dbReference type="GO" id="GO:0005789">
    <property type="term" value="C:endoplasmic reticulum membrane"/>
    <property type="evidence" value="ECO:0007669"/>
    <property type="project" value="UniProtKB-SubCell"/>
</dbReference>
<dbReference type="EMBL" id="CAAALY010041363">
    <property type="protein sequence ID" value="VEL19381.1"/>
    <property type="molecule type" value="Genomic_DNA"/>
</dbReference>
<evidence type="ECO:0000256" key="12">
    <source>
        <dbReference type="ARBA" id="ARBA00023136"/>
    </source>
</evidence>
<dbReference type="SUPFAM" id="SSF53187">
    <property type="entry name" value="Zn-dependent exopeptidases"/>
    <property type="match status" value="1"/>
</dbReference>
<keyword evidence="13" id="KW-0325">Glycoprotein</keyword>
<feature type="transmembrane region" description="Helical" evidence="14">
    <location>
        <begin position="357"/>
        <end position="376"/>
    </location>
</feature>
<dbReference type="Proteomes" id="UP000784294">
    <property type="component" value="Unassembled WGS sequence"/>
</dbReference>
<dbReference type="GO" id="GO:0046872">
    <property type="term" value="F:metal ion binding"/>
    <property type="evidence" value="ECO:0007669"/>
    <property type="project" value="UniProtKB-KW"/>
</dbReference>
<dbReference type="GO" id="GO:0008235">
    <property type="term" value="F:metalloexopeptidase activity"/>
    <property type="evidence" value="ECO:0007669"/>
    <property type="project" value="InterPro"/>
</dbReference>
<dbReference type="PANTHER" id="PTHR12147:SF22">
    <property type="entry name" value="ENDOPLASMIC RETICULUM METALLOPEPTIDASE 1"/>
    <property type="match status" value="1"/>
</dbReference>
<keyword evidence="10 14" id="KW-1133">Transmembrane helix</keyword>
<dbReference type="InterPro" id="IPR007484">
    <property type="entry name" value="Peptidase_M28"/>
</dbReference>
<organism evidence="16 17">
    <name type="scientific">Protopolystoma xenopodis</name>
    <dbReference type="NCBI Taxonomy" id="117903"/>
    <lineage>
        <taxon>Eukaryota</taxon>
        <taxon>Metazoa</taxon>
        <taxon>Spiralia</taxon>
        <taxon>Lophotrochozoa</taxon>
        <taxon>Platyhelminthes</taxon>
        <taxon>Monogenea</taxon>
        <taxon>Polyopisthocotylea</taxon>
        <taxon>Polystomatidea</taxon>
        <taxon>Polystomatidae</taxon>
        <taxon>Protopolystoma</taxon>
    </lineage>
</organism>
<keyword evidence="17" id="KW-1185">Reference proteome</keyword>
<evidence type="ECO:0000256" key="14">
    <source>
        <dbReference type="SAM" id="Phobius"/>
    </source>
</evidence>
<evidence type="ECO:0000256" key="6">
    <source>
        <dbReference type="ARBA" id="ARBA00022723"/>
    </source>
</evidence>
<keyword evidence="11" id="KW-0482">Metalloprotease</keyword>
<dbReference type="InterPro" id="IPR045175">
    <property type="entry name" value="M28_fam"/>
</dbReference>
<evidence type="ECO:0000313" key="17">
    <source>
        <dbReference type="Proteomes" id="UP000784294"/>
    </source>
</evidence>
<keyword evidence="6" id="KW-0479">Metal-binding</keyword>
<evidence type="ECO:0000256" key="8">
    <source>
        <dbReference type="ARBA" id="ARBA00022824"/>
    </source>
</evidence>
<dbReference type="FunFam" id="3.40.630.10:FF:000008">
    <property type="entry name" value="Endoplasmic reticulum metallopeptidase 1"/>
    <property type="match status" value="1"/>
</dbReference>
<sequence>MQYLTGFGPHTAGSIANEGPIRSYILQEIYSVAIEANSTGFTAWVDEQTSDYGQFSIKNIYRTYNRLKNLILKITIPSTFEASLLINCHYDSALGSPAASDDLVSCASMIEVARKFAQLDVAQFTGTKSVTIIFLFNGAEESALLASHSFITQHSWAKDIKVFINLEGSGGGGRVHLFQAGPDQGAVEILLDAYSSTFNHFANSFSEFLFASGMIPSDTDFRIFRDYGGISGLDMAYILDGYVYHTVNDVEARISDSCLALSGDNLFKLAKSVILDKRLQDITSNKKRSDSPLNLKADKYSPTNKRSFLTKLYALAIAVFLQISCILLILAFVLTNAWIIHYFGIRLSWYAFRHNLFGIYLLPCLLTLAVFFTTNYDDLSIKKFSRFFVELGWLCETGYYLFTYQLGYGPQV</sequence>
<evidence type="ECO:0000256" key="11">
    <source>
        <dbReference type="ARBA" id="ARBA00023049"/>
    </source>
</evidence>
<name>A0A3S5BUS3_9PLAT</name>
<dbReference type="GO" id="GO:0006508">
    <property type="term" value="P:proteolysis"/>
    <property type="evidence" value="ECO:0007669"/>
    <property type="project" value="UniProtKB-KW"/>
</dbReference>
<evidence type="ECO:0000256" key="5">
    <source>
        <dbReference type="ARBA" id="ARBA00022692"/>
    </source>
</evidence>
<keyword evidence="4" id="KW-0645">Protease</keyword>
<accession>A0A3S5BUS3</accession>
<evidence type="ECO:0000256" key="4">
    <source>
        <dbReference type="ARBA" id="ARBA00022670"/>
    </source>
</evidence>
<evidence type="ECO:0000256" key="2">
    <source>
        <dbReference type="ARBA" id="ARBA00004477"/>
    </source>
</evidence>
<comment type="cofactor">
    <cofactor evidence="1">
        <name>Zn(2+)</name>
        <dbReference type="ChEBI" id="CHEBI:29105"/>
    </cofactor>
</comment>
<evidence type="ECO:0000313" key="16">
    <source>
        <dbReference type="EMBL" id="VEL19381.1"/>
    </source>
</evidence>
<dbReference type="Pfam" id="PF04389">
    <property type="entry name" value="Peptidase_M28"/>
    <property type="match status" value="1"/>
</dbReference>
<keyword evidence="7" id="KW-0378">Hydrolase</keyword>
<keyword evidence="5 14" id="KW-0812">Transmembrane</keyword>
<evidence type="ECO:0000256" key="7">
    <source>
        <dbReference type="ARBA" id="ARBA00022801"/>
    </source>
</evidence>
<evidence type="ECO:0000256" key="9">
    <source>
        <dbReference type="ARBA" id="ARBA00022833"/>
    </source>
</evidence>